<dbReference type="InterPro" id="IPR037069">
    <property type="entry name" value="AcylCoA_DH/ox_N_sf"/>
</dbReference>
<accession>A0A6J7ER74</accession>
<evidence type="ECO:0000256" key="3">
    <source>
        <dbReference type="ARBA" id="ARBA00022630"/>
    </source>
</evidence>
<dbReference type="EMBL" id="CAEZXX010000042">
    <property type="protein sequence ID" value="CAB4704670.1"/>
    <property type="molecule type" value="Genomic_DNA"/>
</dbReference>
<evidence type="ECO:0000259" key="6">
    <source>
        <dbReference type="Pfam" id="PF00441"/>
    </source>
</evidence>
<evidence type="ECO:0000256" key="4">
    <source>
        <dbReference type="ARBA" id="ARBA00022827"/>
    </source>
</evidence>
<dbReference type="InterPro" id="IPR006091">
    <property type="entry name" value="Acyl-CoA_Oxase/DH_mid-dom"/>
</dbReference>
<dbReference type="PANTHER" id="PTHR43292:SF4">
    <property type="entry name" value="ACYL-COA DEHYDROGENASE FADE34"/>
    <property type="match status" value="1"/>
</dbReference>
<comment type="similarity">
    <text evidence="2">Belongs to the acyl-CoA dehydrogenase family.</text>
</comment>
<dbReference type="AlphaFoldDB" id="A0A6J7ER74"/>
<dbReference type="InterPro" id="IPR052161">
    <property type="entry name" value="Mycobact_Acyl-CoA_DH"/>
</dbReference>
<dbReference type="Pfam" id="PF00441">
    <property type="entry name" value="Acyl-CoA_dh_1"/>
    <property type="match status" value="1"/>
</dbReference>
<dbReference type="InterPro" id="IPR013786">
    <property type="entry name" value="AcylCoA_DH/ox_N"/>
</dbReference>
<keyword evidence="5" id="KW-0560">Oxidoreductase</keyword>
<evidence type="ECO:0000256" key="5">
    <source>
        <dbReference type="ARBA" id="ARBA00023002"/>
    </source>
</evidence>
<proteinExistence type="inferred from homology"/>
<dbReference type="EMBL" id="CAFBLR010000252">
    <property type="protein sequence ID" value="CAB4885656.1"/>
    <property type="molecule type" value="Genomic_DNA"/>
</dbReference>
<dbReference type="EMBL" id="CAEZYY010000096">
    <property type="protein sequence ID" value="CAB4776748.1"/>
    <property type="molecule type" value="Genomic_DNA"/>
</dbReference>
<protein>
    <submittedName>
        <fullName evidence="11">Unannotated protein</fullName>
    </submittedName>
</protein>
<evidence type="ECO:0000313" key="11">
    <source>
        <dbReference type="EMBL" id="CAB4885656.1"/>
    </source>
</evidence>
<dbReference type="InterPro" id="IPR036250">
    <property type="entry name" value="AcylCo_DH-like_C"/>
</dbReference>
<keyword evidence="4" id="KW-0274">FAD</keyword>
<evidence type="ECO:0000256" key="1">
    <source>
        <dbReference type="ARBA" id="ARBA00001974"/>
    </source>
</evidence>
<keyword evidence="3" id="KW-0285">Flavoprotein</keyword>
<dbReference type="InterPro" id="IPR009075">
    <property type="entry name" value="AcylCo_DH/oxidase_C"/>
</dbReference>
<dbReference type="GO" id="GO:0016627">
    <property type="term" value="F:oxidoreductase activity, acting on the CH-CH group of donors"/>
    <property type="evidence" value="ECO:0007669"/>
    <property type="project" value="InterPro"/>
</dbReference>
<dbReference type="Gene3D" id="1.10.540.10">
    <property type="entry name" value="Acyl-CoA dehydrogenase/oxidase, N-terminal domain"/>
    <property type="match status" value="1"/>
</dbReference>
<gene>
    <name evidence="9" type="ORF">UFOPK2602_00787</name>
    <name evidence="10" type="ORF">UFOPK2806_02751</name>
    <name evidence="11" type="ORF">UFOPK3417_01891</name>
</gene>
<evidence type="ECO:0000256" key="2">
    <source>
        <dbReference type="ARBA" id="ARBA00009347"/>
    </source>
</evidence>
<feature type="domain" description="Acyl-CoA dehydrogenase/oxidase C-terminal" evidence="6">
    <location>
        <begin position="255"/>
        <end position="404"/>
    </location>
</feature>
<organism evidence="11">
    <name type="scientific">freshwater metagenome</name>
    <dbReference type="NCBI Taxonomy" id="449393"/>
    <lineage>
        <taxon>unclassified sequences</taxon>
        <taxon>metagenomes</taxon>
        <taxon>ecological metagenomes</taxon>
    </lineage>
</organism>
<reference evidence="11" key="1">
    <citation type="submission" date="2020-05" db="EMBL/GenBank/DDBJ databases">
        <authorList>
            <person name="Chiriac C."/>
            <person name="Salcher M."/>
            <person name="Ghai R."/>
            <person name="Kavagutti S V."/>
        </authorList>
    </citation>
    <scope>NUCLEOTIDE SEQUENCE</scope>
</reference>
<evidence type="ECO:0000313" key="9">
    <source>
        <dbReference type="EMBL" id="CAB4704670.1"/>
    </source>
</evidence>
<sequence length="413" mass="44829">MTADLHAAALDEVERKEFVAAATAFLEANAERLPAAEQFEWGRGSGHVHLLGREVEDPKALIAEARKWRAKVFDAGFGWLGGPVEYGGAGRHHDLDGVYRHLEGQFDVPDQSAWGVAWEMVAPAILVHGSEDVKLRYLRRIYRGELLCSQLLSEPGNGSDLAGLRTKAVRDGDEWVVNGQKVWSSYAHLADLGQLMARTDPDVPKHQGLTMFLLPMDTDGVDARPLRQMNGNAEFNEVFLTDVRVPDANRVGAAGRGWAAVLTTLMSERAAVGSGKTSAASDPALILLEVARHVDRISDPVVRQTLAEVLTHRKLIEWVGARGEQLVASGASRGAEGSILKLLSSRQIRRIANLAGDLLGPSFMADSGDWGTYTWSNYLCSTPGLRIAGGTDEIQHNILGERILGLPKEPGLV</sequence>
<dbReference type="FunFam" id="2.40.110.10:FF:000011">
    <property type="entry name" value="Acyl-CoA dehydrogenase FadE34"/>
    <property type="match status" value="1"/>
</dbReference>
<dbReference type="Gene3D" id="1.20.140.10">
    <property type="entry name" value="Butyryl-CoA Dehydrogenase, subunit A, domain 3"/>
    <property type="match status" value="1"/>
</dbReference>
<feature type="domain" description="Acyl-CoA dehydrogenase/oxidase N-terminal" evidence="8">
    <location>
        <begin position="68"/>
        <end position="145"/>
    </location>
</feature>
<evidence type="ECO:0000259" key="7">
    <source>
        <dbReference type="Pfam" id="PF02770"/>
    </source>
</evidence>
<dbReference type="SUPFAM" id="SSF47203">
    <property type="entry name" value="Acyl-CoA dehydrogenase C-terminal domain-like"/>
    <property type="match status" value="1"/>
</dbReference>
<dbReference type="Pfam" id="PF02770">
    <property type="entry name" value="Acyl-CoA_dh_M"/>
    <property type="match status" value="1"/>
</dbReference>
<feature type="domain" description="Acyl-CoA oxidase/dehydrogenase middle" evidence="7">
    <location>
        <begin position="151"/>
        <end position="243"/>
    </location>
</feature>
<dbReference type="Gene3D" id="2.40.110.10">
    <property type="entry name" value="Butyryl-CoA Dehydrogenase, subunit A, domain 2"/>
    <property type="match status" value="1"/>
</dbReference>
<dbReference type="InterPro" id="IPR046373">
    <property type="entry name" value="Acyl-CoA_Oxase/DH_mid-dom_sf"/>
</dbReference>
<dbReference type="Pfam" id="PF02771">
    <property type="entry name" value="Acyl-CoA_dh_N"/>
    <property type="match status" value="1"/>
</dbReference>
<comment type="cofactor">
    <cofactor evidence="1">
        <name>FAD</name>
        <dbReference type="ChEBI" id="CHEBI:57692"/>
    </cofactor>
</comment>
<dbReference type="PANTHER" id="PTHR43292">
    <property type="entry name" value="ACYL-COA DEHYDROGENASE"/>
    <property type="match status" value="1"/>
</dbReference>
<name>A0A6J7ER74_9ZZZZ</name>
<dbReference type="GO" id="GO:0050660">
    <property type="term" value="F:flavin adenine dinucleotide binding"/>
    <property type="evidence" value="ECO:0007669"/>
    <property type="project" value="InterPro"/>
</dbReference>
<dbReference type="SUPFAM" id="SSF56645">
    <property type="entry name" value="Acyl-CoA dehydrogenase NM domain-like"/>
    <property type="match status" value="1"/>
</dbReference>
<evidence type="ECO:0000313" key="10">
    <source>
        <dbReference type="EMBL" id="CAB4776748.1"/>
    </source>
</evidence>
<dbReference type="GO" id="GO:0005886">
    <property type="term" value="C:plasma membrane"/>
    <property type="evidence" value="ECO:0007669"/>
    <property type="project" value="TreeGrafter"/>
</dbReference>
<dbReference type="InterPro" id="IPR009100">
    <property type="entry name" value="AcylCoA_DH/oxidase_NM_dom_sf"/>
</dbReference>
<evidence type="ECO:0000259" key="8">
    <source>
        <dbReference type="Pfam" id="PF02771"/>
    </source>
</evidence>